<dbReference type="EMBL" id="SRLO01000265">
    <property type="protein sequence ID" value="TNN63828.1"/>
    <property type="molecule type" value="Genomic_DNA"/>
</dbReference>
<dbReference type="Proteomes" id="UP000314294">
    <property type="component" value="Unassembled WGS sequence"/>
</dbReference>
<accession>A0A4Z2HD76</accession>
<evidence type="ECO:0000313" key="3">
    <source>
        <dbReference type="Proteomes" id="UP000314294"/>
    </source>
</evidence>
<gene>
    <name evidence="2" type="ORF">EYF80_025946</name>
</gene>
<reference evidence="2 3" key="1">
    <citation type="submission" date="2019-03" db="EMBL/GenBank/DDBJ databases">
        <title>First draft genome of Liparis tanakae, snailfish: a comprehensive survey of snailfish specific genes.</title>
        <authorList>
            <person name="Kim W."/>
            <person name="Song I."/>
            <person name="Jeong J.-H."/>
            <person name="Kim D."/>
            <person name="Kim S."/>
            <person name="Ryu S."/>
            <person name="Song J.Y."/>
            <person name="Lee S.K."/>
        </authorList>
    </citation>
    <scope>NUCLEOTIDE SEQUENCE [LARGE SCALE GENOMIC DNA]</scope>
    <source>
        <tissue evidence="2">Muscle</tissue>
    </source>
</reference>
<organism evidence="2 3">
    <name type="scientific">Liparis tanakae</name>
    <name type="common">Tanaka's snailfish</name>
    <dbReference type="NCBI Taxonomy" id="230148"/>
    <lineage>
        <taxon>Eukaryota</taxon>
        <taxon>Metazoa</taxon>
        <taxon>Chordata</taxon>
        <taxon>Craniata</taxon>
        <taxon>Vertebrata</taxon>
        <taxon>Euteleostomi</taxon>
        <taxon>Actinopterygii</taxon>
        <taxon>Neopterygii</taxon>
        <taxon>Teleostei</taxon>
        <taxon>Neoteleostei</taxon>
        <taxon>Acanthomorphata</taxon>
        <taxon>Eupercaria</taxon>
        <taxon>Perciformes</taxon>
        <taxon>Cottioidei</taxon>
        <taxon>Cottales</taxon>
        <taxon>Liparidae</taxon>
        <taxon>Liparis</taxon>
    </lineage>
</organism>
<dbReference type="AlphaFoldDB" id="A0A4Z2HD76"/>
<evidence type="ECO:0000256" key="1">
    <source>
        <dbReference type="SAM" id="MobiDB-lite"/>
    </source>
</evidence>
<sequence length="78" mass="8124">MSSSSVRVLGNISGERVEKSHLAGHGKLFYHPDDILSSVLGAAARGSGLISALGGAVGKDRRRSRGEGRATHSVQLEL</sequence>
<keyword evidence="3" id="KW-1185">Reference proteome</keyword>
<feature type="region of interest" description="Disordered" evidence="1">
    <location>
        <begin position="56"/>
        <end position="78"/>
    </location>
</feature>
<comment type="caution">
    <text evidence="2">The sequence shown here is derived from an EMBL/GenBank/DDBJ whole genome shotgun (WGS) entry which is preliminary data.</text>
</comment>
<name>A0A4Z2HD76_9TELE</name>
<proteinExistence type="predicted"/>
<evidence type="ECO:0000313" key="2">
    <source>
        <dbReference type="EMBL" id="TNN63828.1"/>
    </source>
</evidence>
<protein>
    <submittedName>
        <fullName evidence="2">Uncharacterized protein</fullName>
    </submittedName>
</protein>